<keyword evidence="2" id="KW-1185">Reference proteome</keyword>
<dbReference type="Proteomes" id="UP000789739">
    <property type="component" value="Unassembled WGS sequence"/>
</dbReference>
<name>A0A9N9HFK9_9GLOM</name>
<feature type="non-terminal residue" evidence="1">
    <location>
        <position position="85"/>
    </location>
</feature>
<sequence length="85" mass="9680">SNKSELIIVDQLEKGDKRSLYSINVHQDFCLNTTFPMVLFVGEDRIYIYNQMWVQILQGGHPCIGTSATLTFPEARDVIVPMFDA</sequence>
<organism evidence="1 2">
    <name type="scientific">Paraglomus brasilianum</name>
    <dbReference type="NCBI Taxonomy" id="144538"/>
    <lineage>
        <taxon>Eukaryota</taxon>
        <taxon>Fungi</taxon>
        <taxon>Fungi incertae sedis</taxon>
        <taxon>Mucoromycota</taxon>
        <taxon>Glomeromycotina</taxon>
        <taxon>Glomeromycetes</taxon>
        <taxon>Paraglomerales</taxon>
        <taxon>Paraglomeraceae</taxon>
        <taxon>Paraglomus</taxon>
    </lineage>
</organism>
<dbReference type="OrthoDB" id="5378913at2759"/>
<accession>A0A9N9HFK9</accession>
<evidence type="ECO:0000313" key="1">
    <source>
        <dbReference type="EMBL" id="CAG8681593.1"/>
    </source>
</evidence>
<reference evidence="1" key="1">
    <citation type="submission" date="2021-06" db="EMBL/GenBank/DDBJ databases">
        <authorList>
            <person name="Kallberg Y."/>
            <person name="Tangrot J."/>
            <person name="Rosling A."/>
        </authorList>
    </citation>
    <scope>NUCLEOTIDE SEQUENCE</scope>
    <source>
        <strain evidence="1">BR232B</strain>
    </source>
</reference>
<comment type="caution">
    <text evidence="1">The sequence shown here is derived from an EMBL/GenBank/DDBJ whole genome shotgun (WGS) entry which is preliminary data.</text>
</comment>
<evidence type="ECO:0000313" key="2">
    <source>
        <dbReference type="Proteomes" id="UP000789739"/>
    </source>
</evidence>
<protein>
    <submittedName>
        <fullName evidence="1">643_t:CDS:1</fullName>
    </submittedName>
</protein>
<feature type="non-terminal residue" evidence="1">
    <location>
        <position position="1"/>
    </location>
</feature>
<dbReference type="EMBL" id="CAJVPI010007096">
    <property type="protein sequence ID" value="CAG8681593.1"/>
    <property type="molecule type" value="Genomic_DNA"/>
</dbReference>
<proteinExistence type="predicted"/>
<dbReference type="AlphaFoldDB" id="A0A9N9HFK9"/>
<gene>
    <name evidence="1" type="ORF">PBRASI_LOCUS11839</name>
</gene>